<evidence type="ECO:0000256" key="2">
    <source>
        <dbReference type="ARBA" id="ARBA00022729"/>
    </source>
</evidence>
<keyword evidence="4" id="KW-0325">Glycoprotein</keyword>
<dbReference type="InterPro" id="IPR000917">
    <property type="entry name" value="Sulfatase_N"/>
</dbReference>
<comment type="caution">
    <text evidence="6">The sequence shown here is derived from an EMBL/GenBank/DDBJ whole genome shotgun (WGS) entry which is preliminary data.</text>
</comment>
<evidence type="ECO:0000313" key="6">
    <source>
        <dbReference type="EMBL" id="EDM26171.1"/>
    </source>
</evidence>
<dbReference type="Gene3D" id="3.40.720.10">
    <property type="entry name" value="Alkaline Phosphatase, subunit A"/>
    <property type="match status" value="1"/>
</dbReference>
<gene>
    <name evidence="6" type="ORF">LNTAR_16528</name>
</gene>
<dbReference type="Proteomes" id="UP000004947">
    <property type="component" value="Unassembled WGS sequence"/>
</dbReference>
<sequence length="476" mass="54814">MLSHVVVLANPQKPNIVFILSDDHALEAISAYGSWLKDHAKTPNIDRISKSGMTFHNMCVNNSICSPSRASILTGQYNHTNGVMKLHGKIKAGSPWLPKELQAFGYQNYLVGKWHLDSLPEGFEKFKIVDDQGEYFNPSFLDEQNQTVKTAGYSTDVYTDQALEWLSKHKSADPFMLMLNFKAPHYPYDYPERYESLLENSQIPEPLNLYEDLTKSSPMLKNRCFGQMAKARSYFRRQYKSTTPEMSKDGVDTWTGQVSAAYQHMSKKYIRCITAVDENVGRVLDYLEHNNLNDNTIVIYGSDQGYWLGQHGLYDKRLILDQSIKMPFIISYPKLIKNNKNFELCSNIDIAPTLLDLVGATPPSEMEGVSMLPLLKGEEVNDWRQAIWYNYTSNPNHYGIKTKEYTYVKFHESMDFEFYDNLKDPWQNKSEHKNPDYAAKIASAEVVLQRKLKELQLTESGVKKMGIKKNRKRNKQ</sequence>
<evidence type="ECO:0000256" key="1">
    <source>
        <dbReference type="ARBA" id="ARBA00008779"/>
    </source>
</evidence>
<dbReference type="GO" id="GO:0016787">
    <property type="term" value="F:hydrolase activity"/>
    <property type="evidence" value="ECO:0007669"/>
    <property type="project" value="UniProtKB-KW"/>
</dbReference>
<evidence type="ECO:0000313" key="7">
    <source>
        <dbReference type="Proteomes" id="UP000004947"/>
    </source>
</evidence>
<dbReference type="eggNOG" id="COG3119">
    <property type="taxonomic scope" value="Bacteria"/>
</dbReference>
<keyword evidence="7" id="KW-1185">Reference proteome</keyword>
<dbReference type="CDD" id="cd16031">
    <property type="entry name" value="G6S_like"/>
    <property type="match status" value="1"/>
</dbReference>
<dbReference type="AlphaFoldDB" id="A6DQC0"/>
<comment type="similarity">
    <text evidence="1">Belongs to the sulfatase family.</text>
</comment>
<dbReference type="EMBL" id="ABCK01000019">
    <property type="protein sequence ID" value="EDM26171.1"/>
    <property type="molecule type" value="Genomic_DNA"/>
</dbReference>
<organism evidence="6 7">
    <name type="scientific">Lentisphaera araneosa HTCC2155</name>
    <dbReference type="NCBI Taxonomy" id="313628"/>
    <lineage>
        <taxon>Bacteria</taxon>
        <taxon>Pseudomonadati</taxon>
        <taxon>Lentisphaerota</taxon>
        <taxon>Lentisphaeria</taxon>
        <taxon>Lentisphaerales</taxon>
        <taxon>Lentisphaeraceae</taxon>
        <taxon>Lentisphaera</taxon>
    </lineage>
</organism>
<name>A6DQC0_9BACT</name>
<dbReference type="PANTHER" id="PTHR43108">
    <property type="entry name" value="N-ACETYLGLUCOSAMINE-6-SULFATASE FAMILY MEMBER"/>
    <property type="match status" value="1"/>
</dbReference>
<dbReference type="SUPFAM" id="SSF53649">
    <property type="entry name" value="Alkaline phosphatase-like"/>
    <property type="match status" value="1"/>
</dbReference>
<proteinExistence type="inferred from homology"/>
<dbReference type="STRING" id="313628.LNTAR_16528"/>
<dbReference type="Pfam" id="PF00884">
    <property type="entry name" value="Sulfatase"/>
    <property type="match status" value="1"/>
</dbReference>
<dbReference type="PROSITE" id="PS00523">
    <property type="entry name" value="SULFATASE_1"/>
    <property type="match status" value="1"/>
</dbReference>
<dbReference type="InterPro" id="IPR024607">
    <property type="entry name" value="Sulfatase_CS"/>
</dbReference>
<evidence type="ECO:0000256" key="3">
    <source>
        <dbReference type="ARBA" id="ARBA00022801"/>
    </source>
</evidence>
<accession>A6DQC0</accession>
<keyword evidence="3" id="KW-0378">Hydrolase</keyword>
<dbReference type="PANTHER" id="PTHR43108:SF6">
    <property type="entry name" value="N-SULPHOGLUCOSAMINE SULPHOHYDROLASE"/>
    <property type="match status" value="1"/>
</dbReference>
<feature type="domain" description="Sulfatase N-terminal" evidence="5">
    <location>
        <begin position="14"/>
        <end position="359"/>
    </location>
</feature>
<keyword evidence="2" id="KW-0732">Signal</keyword>
<evidence type="ECO:0000256" key="4">
    <source>
        <dbReference type="ARBA" id="ARBA00023180"/>
    </source>
</evidence>
<protein>
    <submittedName>
        <fullName evidence="6">Mucin-desulfating sulfatase (N-acetylglucosamine-6-sulfatase)</fullName>
    </submittedName>
</protein>
<dbReference type="InterPro" id="IPR017850">
    <property type="entry name" value="Alkaline_phosphatase_core_sf"/>
</dbReference>
<evidence type="ECO:0000259" key="5">
    <source>
        <dbReference type="Pfam" id="PF00884"/>
    </source>
</evidence>
<reference evidence="6 7" key="1">
    <citation type="journal article" date="2010" name="J. Bacteriol.">
        <title>Genome sequence of Lentisphaera araneosa HTCC2155T, the type species of the order Lentisphaerales in the phylum Lentisphaerae.</title>
        <authorList>
            <person name="Thrash J.C."/>
            <person name="Cho J.C."/>
            <person name="Vergin K.L."/>
            <person name="Morris R.M."/>
            <person name="Giovannoni S.J."/>
        </authorList>
    </citation>
    <scope>NUCLEOTIDE SEQUENCE [LARGE SCALE GENOMIC DNA]</scope>
    <source>
        <strain evidence="6 7">HTCC2155</strain>
    </source>
</reference>